<keyword evidence="2" id="KW-1185">Reference proteome</keyword>
<evidence type="ECO:0000313" key="2">
    <source>
        <dbReference type="Proteomes" id="UP001169027"/>
    </source>
</evidence>
<proteinExistence type="predicted"/>
<dbReference type="InterPro" id="IPR029069">
    <property type="entry name" value="HotDog_dom_sf"/>
</dbReference>
<sequence length="132" mass="14464">MKAQAITFADFEPGRELGAHVEAYAPALATSWQSIFGRTAAGGMAEGASLAVVLAMRAYLTVVSPRPPGNIQARQRFQMHSVPRTGEAIRSEVRCIDKQIKRERLYVDLQVQGTGEDGRVLYTAVMSLIWAQ</sequence>
<reference evidence="1" key="1">
    <citation type="submission" date="2023-06" db="EMBL/GenBank/DDBJ databases">
        <authorList>
            <person name="Jiang Y."/>
            <person name="Liu Q."/>
        </authorList>
    </citation>
    <scope>NUCLEOTIDE SEQUENCE</scope>
    <source>
        <strain evidence="1">CGMCC 1.12090</strain>
    </source>
</reference>
<dbReference type="RefSeq" id="WP_301816085.1">
    <property type="nucleotide sequence ID" value="NZ_JAUJZH010000045.1"/>
</dbReference>
<name>A0ABT8SFF7_9BURK</name>
<accession>A0ABT8SFF7</accession>
<gene>
    <name evidence="1" type="ORF">Q2T77_35945</name>
</gene>
<organism evidence="1 2">
    <name type="scientific">Variovorax ginsengisoli</name>
    <dbReference type="NCBI Taxonomy" id="363844"/>
    <lineage>
        <taxon>Bacteria</taxon>
        <taxon>Pseudomonadati</taxon>
        <taxon>Pseudomonadota</taxon>
        <taxon>Betaproteobacteria</taxon>
        <taxon>Burkholderiales</taxon>
        <taxon>Comamonadaceae</taxon>
        <taxon>Variovorax</taxon>
    </lineage>
</organism>
<dbReference type="Proteomes" id="UP001169027">
    <property type="component" value="Unassembled WGS sequence"/>
</dbReference>
<comment type="caution">
    <text evidence="1">The sequence shown here is derived from an EMBL/GenBank/DDBJ whole genome shotgun (WGS) entry which is preliminary data.</text>
</comment>
<dbReference type="SUPFAM" id="SSF54637">
    <property type="entry name" value="Thioesterase/thiol ester dehydrase-isomerase"/>
    <property type="match status" value="1"/>
</dbReference>
<dbReference type="Gene3D" id="3.10.129.10">
    <property type="entry name" value="Hotdog Thioesterase"/>
    <property type="match status" value="1"/>
</dbReference>
<evidence type="ECO:0000313" key="1">
    <source>
        <dbReference type="EMBL" id="MDO1537646.1"/>
    </source>
</evidence>
<protein>
    <submittedName>
        <fullName evidence="1">Uncharacterized protein</fullName>
    </submittedName>
</protein>
<dbReference type="EMBL" id="JAUKVY010000045">
    <property type="protein sequence ID" value="MDO1537646.1"/>
    <property type="molecule type" value="Genomic_DNA"/>
</dbReference>